<dbReference type="STRING" id="1286528.NHE_0159"/>
<reference evidence="8 9" key="1">
    <citation type="submission" date="2014-03" db="EMBL/GenBank/DDBJ databases">
        <title>Sequencing and Comparison of Genomes and Transcriptome Profiles of Human Ehrlichiosis Agents.</title>
        <authorList>
            <person name="Lin M."/>
            <person name="Daugherty S.C."/>
            <person name="Nagaraj S."/>
            <person name="Cheng Z."/>
            <person name="Xiong Q."/>
            <person name="Lin F.-Y."/>
            <person name="Sengamalay N."/>
            <person name="Ott S."/>
            <person name="Godinez A."/>
            <person name="Tallon L.J."/>
            <person name="Sadzewicz L."/>
            <person name="Fraser C.M."/>
            <person name="Dunning Hotopp J.C."/>
            <person name="Rikihisa Y."/>
        </authorList>
    </citation>
    <scope>NUCLEOTIDE SEQUENCE [LARGE SCALE GENOMIC DNA]</scope>
    <source>
        <strain evidence="8 9">Oregon</strain>
    </source>
</reference>
<dbReference type="EMBL" id="CP007481">
    <property type="protein sequence ID" value="AHX11124.1"/>
    <property type="molecule type" value="Genomic_DNA"/>
</dbReference>
<comment type="similarity">
    <text evidence="2 5">Belongs to the peptidase M16 family.</text>
</comment>
<evidence type="ECO:0000259" key="7">
    <source>
        <dbReference type="Pfam" id="PF05193"/>
    </source>
</evidence>
<keyword evidence="4" id="KW-0482">Metalloprotease</keyword>
<evidence type="ECO:0000256" key="4">
    <source>
        <dbReference type="ARBA" id="ARBA00023049"/>
    </source>
</evidence>
<dbReference type="AlphaFoldDB" id="X5HJ83"/>
<gene>
    <name evidence="8" type="ORF">NHE_0159</name>
</gene>
<dbReference type="InterPro" id="IPR001431">
    <property type="entry name" value="Pept_M16_Zn_BS"/>
</dbReference>
<evidence type="ECO:0000313" key="8">
    <source>
        <dbReference type="EMBL" id="AHX11124.1"/>
    </source>
</evidence>
<evidence type="ECO:0000256" key="2">
    <source>
        <dbReference type="ARBA" id="ARBA00007261"/>
    </source>
</evidence>
<dbReference type="KEGG" id="nhm:NHE_0159"/>
<proteinExistence type="inferred from homology"/>
<evidence type="ECO:0000256" key="1">
    <source>
        <dbReference type="ARBA" id="ARBA00001947"/>
    </source>
</evidence>
<keyword evidence="4" id="KW-0378">Hydrolase</keyword>
<dbReference type="Pfam" id="PF05193">
    <property type="entry name" value="Peptidase_M16_C"/>
    <property type="match status" value="1"/>
</dbReference>
<evidence type="ECO:0000259" key="6">
    <source>
        <dbReference type="Pfam" id="PF00675"/>
    </source>
</evidence>
<organism evidence="8 9">
    <name type="scientific">Neorickettsia helminthoeca str. Oregon</name>
    <dbReference type="NCBI Taxonomy" id="1286528"/>
    <lineage>
        <taxon>Bacteria</taxon>
        <taxon>Pseudomonadati</taxon>
        <taxon>Pseudomonadota</taxon>
        <taxon>Alphaproteobacteria</taxon>
        <taxon>Rickettsiales</taxon>
        <taxon>Anaplasmataceae</taxon>
        <taxon>Neorickettsia</taxon>
    </lineage>
</organism>
<dbReference type="GO" id="GO:0046872">
    <property type="term" value="F:metal ion binding"/>
    <property type="evidence" value="ECO:0007669"/>
    <property type="project" value="InterPro"/>
</dbReference>
<dbReference type="RefSeq" id="WP_038558877.1">
    <property type="nucleotide sequence ID" value="NZ_CP007481.1"/>
</dbReference>
<dbReference type="SUPFAM" id="SSF63411">
    <property type="entry name" value="LuxS/MPP-like metallohydrolase"/>
    <property type="match status" value="2"/>
</dbReference>
<feature type="domain" description="Peptidase M16 N-terminal" evidence="6">
    <location>
        <begin position="17"/>
        <end position="160"/>
    </location>
</feature>
<dbReference type="GO" id="GO:0006508">
    <property type="term" value="P:proteolysis"/>
    <property type="evidence" value="ECO:0007669"/>
    <property type="project" value="UniProtKB-KW"/>
</dbReference>
<dbReference type="InterPro" id="IPR011765">
    <property type="entry name" value="Pept_M16_N"/>
</dbReference>
<dbReference type="FunFam" id="3.30.830.10:FF:000008">
    <property type="entry name" value="Mitochondrial-processing peptidase subunit beta"/>
    <property type="match status" value="1"/>
</dbReference>
<dbReference type="HOGENOM" id="CLU_009902_3_0_5"/>
<name>X5HJ83_9RICK</name>
<accession>X5HJ83</accession>
<comment type="cofactor">
    <cofactor evidence="1">
        <name>Zn(2+)</name>
        <dbReference type="ChEBI" id="CHEBI:29105"/>
    </cofactor>
</comment>
<dbReference type="InterPro" id="IPR007863">
    <property type="entry name" value="Peptidase_M16_C"/>
</dbReference>
<dbReference type="PANTHER" id="PTHR11851">
    <property type="entry name" value="METALLOPROTEASE"/>
    <property type="match status" value="1"/>
</dbReference>
<dbReference type="InterPro" id="IPR050361">
    <property type="entry name" value="MPP/UQCRC_Complex"/>
</dbReference>
<evidence type="ECO:0000256" key="3">
    <source>
        <dbReference type="ARBA" id="ARBA00022670"/>
    </source>
</evidence>
<evidence type="ECO:0000313" key="9">
    <source>
        <dbReference type="Proteomes" id="UP000023755"/>
    </source>
</evidence>
<dbReference type="GO" id="GO:0004222">
    <property type="term" value="F:metalloendopeptidase activity"/>
    <property type="evidence" value="ECO:0007669"/>
    <property type="project" value="InterPro"/>
</dbReference>
<sequence>MQNLIQTRLTNGLSVFVDNIPGNYSVSIKIWVRAGSNYEQQENNGIAHFLEHMIFKGTKTRTAEQIAKDFDELGGHFNACTGKGYTIYYAKVLAEYLDKGMELLSDVLNNSVFPDVELQREKMVVLEEILQTEDTPDDIIFDRFFETIYPDQPYGRPILGSRDNVRNFTKNDLTSFISEHYYPENMMLIVSGGVDINVFLVLAEKYFADMKSVDVSKKDPAPAVYQPREYREERKLEQTHIILGFPGVSYQDSIAQIYSSKILTILLGASMSSRLFQEVREKRGLAYSISAFHSPAETSGIIGIYSSADPKKLTELVTVVLEELVRLESTLTMEEIERAKKQIKSSLLMGLESNESRASYIGKSFHYFGKYLDGETITRVINEITVQDVAAIANLMLTEKKVSLASIGAKDGLPEYEKLLDILK</sequence>
<protein>
    <submittedName>
        <fullName evidence="8">Peptidase M16 inactive domain protein</fullName>
    </submittedName>
</protein>
<dbReference type="Proteomes" id="UP000023755">
    <property type="component" value="Chromosome"/>
</dbReference>
<dbReference type="PANTHER" id="PTHR11851:SF49">
    <property type="entry name" value="MITOCHONDRIAL-PROCESSING PEPTIDASE SUBUNIT ALPHA"/>
    <property type="match status" value="1"/>
</dbReference>
<feature type="domain" description="Peptidase M16 C-terminal" evidence="7">
    <location>
        <begin position="167"/>
        <end position="342"/>
    </location>
</feature>
<evidence type="ECO:0000256" key="5">
    <source>
        <dbReference type="RuleBase" id="RU004447"/>
    </source>
</evidence>
<dbReference type="PROSITE" id="PS00143">
    <property type="entry name" value="INSULINASE"/>
    <property type="match status" value="1"/>
</dbReference>
<dbReference type="Gene3D" id="3.30.830.10">
    <property type="entry name" value="Metalloenzyme, LuxS/M16 peptidase-like"/>
    <property type="match status" value="2"/>
</dbReference>
<dbReference type="InterPro" id="IPR011249">
    <property type="entry name" value="Metalloenz_LuxS/M16"/>
</dbReference>
<keyword evidence="9" id="KW-1185">Reference proteome</keyword>
<keyword evidence="3" id="KW-0645">Protease</keyword>
<dbReference type="Pfam" id="PF00675">
    <property type="entry name" value="Peptidase_M16"/>
    <property type="match status" value="1"/>
</dbReference>